<evidence type="ECO:0000313" key="3">
    <source>
        <dbReference type="Proteomes" id="UP000282311"/>
    </source>
</evidence>
<keyword evidence="1" id="KW-0472">Membrane</keyword>
<proteinExistence type="predicted"/>
<dbReference type="Proteomes" id="UP000282311">
    <property type="component" value="Unassembled WGS sequence"/>
</dbReference>
<organism evidence="2 3">
    <name type="scientific">Paenibacillus ginsengarvi</name>
    <dbReference type="NCBI Taxonomy" id="400777"/>
    <lineage>
        <taxon>Bacteria</taxon>
        <taxon>Bacillati</taxon>
        <taxon>Bacillota</taxon>
        <taxon>Bacilli</taxon>
        <taxon>Bacillales</taxon>
        <taxon>Paenibacillaceae</taxon>
        <taxon>Paenibacillus</taxon>
    </lineage>
</organism>
<feature type="transmembrane region" description="Helical" evidence="1">
    <location>
        <begin position="43"/>
        <end position="67"/>
    </location>
</feature>
<evidence type="ECO:0000313" key="2">
    <source>
        <dbReference type="EMBL" id="RKN74999.1"/>
    </source>
</evidence>
<dbReference type="EMBL" id="RBAH01000023">
    <property type="protein sequence ID" value="RKN74999.1"/>
    <property type="molecule type" value="Genomic_DNA"/>
</dbReference>
<keyword evidence="1" id="KW-1133">Transmembrane helix</keyword>
<dbReference type="AlphaFoldDB" id="A0A3B0BS05"/>
<feature type="transmembrane region" description="Helical" evidence="1">
    <location>
        <begin position="19"/>
        <end position="37"/>
    </location>
</feature>
<reference evidence="2 3" key="1">
    <citation type="journal article" date="2007" name="Int. J. Syst. Evol. Microbiol.">
        <title>Paenibacillus ginsengarvi sp. nov., isolated from soil from ginseng cultivation.</title>
        <authorList>
            <person name="Yoon M.H."/>
            <person name="Ten L.N."/>
            <person name="Im W.T."/>
        </authorList>
    </citation>
    <scope>NUCLEOTIDE SEQUENCE [LARGE SCALE GENOMIC DNA]</scope>
    <source>
        <strain evidence="2 3">KCTC 13059</strain>
    </source>
</reference>
<gene>
    <name evidence="2" type="ORF">D7M11_26035</name>
</gene>
<name>A0A3B0BS05_9BACL</name>
<keyword evidence="3" id="KW-1185">Reference proteome</keyword>
<comment type="caution">
    <text evidence="2">The sequence shown here is derived from an EMBL/GenBank/DDBJ whole genome shotgun (WGS) entry which is preliminary data.</text>
</comment>
<keyword evidence="1" id="KW-0812">Transmembrane</keyword>
<protein>
    <submittedName>
        <fullName evidence="2">Uncharacterized protein</fullName>
    </submittedName>
</protein>
<accession>A0A3B0BS05</accession>
<sequence>MQPIPKCGIKLLGGIDMKYLAGAGAILLLIILFPQILGGVIGMTFALAFIPGAKALIVVLIIWAVIAEVMKKDKRRKSENHGMMNNKQKE</sequence>
<evidence type="ECO:0000256" key="1">
    <source>
        <dbReference type="SAM" id="Phobius"/>
    </source>
</evidence>